<dbReference type="Gene3D" id="1.10.601.10">
    <property type="entry name" value="RNA Polymerase Primary Sigma Factor"/>
    <property type="match status" value="1"/>
</dbReference>
<feature type="compositionally biased region" description="Basic and acidic residues" evidence="5">
    <location>
        <begin position="461"/>
        <end position="485"/>
    </location>
</feature>
<dbReference type="PANTHER" id="PTHR30603">
    <property type="entry name" value="RNA POLYMERASE SIGMA FACTOR RPO"/>
    <property type="match status" value="1"/>
</dbReference>
<evidence type="ECO:0000256" key="4">
    <source>
        <dbReference type="ARBA" id="ARBA00023163"/>
    </source>
</evidence>
<dbReference type="CDD" id="cd06171">
    <property type="entry name" value="Sigma70_r4"/>
    <property type="match status" value="1"/>
</dbReference>
<evidence type="ECO:0000256" key="5">
    <source>
        <dbReference type="SAM" id="MobiDB-lite"/>
    </source>
</evidence>
<dbReference type="InterPro" id="IPR013324">
    <property type="entry name" value="RNA_pol_sigma_r3/r4-like"/>
</dbReference>
<evidence type="ECO:0000256" key="2">
    <source>
        <dbReference type="ARBA" id="ARBA00023082"/>
    </source>
</evidence>
<accession>A0A1H9QB26</accession>
<dbReference type="InterPro" id="IPR007627">
    <property type="entry name" value="RNA_pol_sigma70_r2"/>
</dbReference>
<dbReference type="PANTHER" id="PTHR30603:SF47">
    <property type="entry name" value="RNA POLYMERASE SIGMA FACTOR SIGD, CHLOROPLASTIC"/>
    <property type="match status" value="1"/>
</dbReference>
<dbReference type="Pfam" id="PF04545">
    <property type="entry name" value="Sigma70_r4"/>
    <property type="match status" value="1"/>
</dbReference>
<dbReference type="OrthoDB" id="4273543at2"/>
<keyword evidence="2" id="KW-0731">Sigma factor</keyword>
<feature type="region of interest" description="Disordered" evidence="5">
    <location>
        <begin position="445"/>
        <end position="489"/>
    </location>
</feature>
<dbReference type="InterPro" id="IPR013325">
    <property type="entry name" value="RNA_pol_sigma_r2"/>
</dbReference>
<dbReference type="Gene3D" id="1.10.10.10">
    <property type="entry name" value="Winged helix-like DNA-binding domain superfamily/Winged helix DNA-binding domain"/>
    <property type="match status" value="2"/>
</dbReference>
<organism evidence="7 8">
    <name type="scientific">Streptomyces qinglanensis</name>
    <dbReference type="NCBI Taxonomy" id="943816"/>
    <lineage>
        <taxon>Bacteria</taxon>
        <taxon>Bacillati</taxon>
        <taxon>Actinomycetota</taxon>
        <taxon>Actinomycetes</taxon>
        <taxon>Kitasatosporales</taxon>
        <taxon>Streptomycetaceae</taxon>
        <taxon>Streptomyces</taxon>
    </lineage>
</organism>
<evidence type="ECO:0000313" key="7">
    <source>
        <dbReference type="EMBL" id="SER57089.1"/>
    </source>
</evidence>
<feature type="compositionally biased region" description="Basic and acidic residues" evidence="5">
    <location>
        <begin position="66"/>
        <end position="103"/>
    </location>
</feature>
<sequence length="1198" mass="131999">MGTEPGDAAAGRMTEAGRDLLVRLIRRFTDEGVDRHTAVGRVMRAARLDERRTQALYEAVAAASVADEHGRRAADSEREEARSRDPRTEPGELPGRSDPHFPEAEAELPGPVSSRTVPDFDATDSARRAARALLEVDRRLARPGRVLKAEEEVGLCLLFRGSRGASESLPEGYAATLPRGGEAYRAMSAMVAHNQRLVHKTLIGMGYPAKISMYEDLAQWGVIGLIRAVEKFDITRGNKFSTYATWWIRQAISRAVANEGSLIRFPVHVWEDLNRLRKAERAALERGGIPDVDDLALACELAPEKVKRYLPLLHRPVLSLDQPVGANISLGELVVDEYGRVPGPEQVLQHEFVREELFQLFDACDFTERTREILKLRHGFVDGESWTLDEIGRKLGVTRERIRQLEKRALEQLRTCVYEQPQEGGVPRQDVKIVRSGREMIVVRSGSHRLPRRRRPTRGARSGDGRQVHRPDTTNGSDGREERVASNETEFGQWLAERMQLHRMDEVALAGRLGVTRALIEAWLAHRSEPREEHASALREVFGETGEAGQTSPADTRPRGGSTGTPTVWYHRPGHDDGGREFGNAAAFAFEADLEVLAREATQNSLDERDRSNDRPVGVRYTLHELTGEALARFRTAIRWPDLRPHFEAAAAQDQKVGRVIGAGLRDMTERDRLVLLRVDDYNANGLTGDDYEDGRFAAVVRRQLDSRKSDTSAGGSYGLGKATLWATSRLGLVLVNSTLSRPHEGRTERRVIGRLDLPWREVAGRRYAGPAWLGLPDAEAENPEVVRSWWADETTVADLHLTREDAAPGTSFLIVGAHDVASLEAGRSQEGDVGDDEDSLERMHQRLVRALGRNFWAAMTGGGERQPLLEASVRTLRNGVEHIAEERVDPHRHQPARSRALEAFLSGGTVERLTEAGQVACVTVPLKLPARDGLPETAGEHRAVLLVTEASDADGRINQVTALRGNRMTVKTSSVPGLPVGTNPFQAVLLAGRAAGDDAPFAAAAEEFLRSSEPPEHNKWGQTEELRLRYMPSAHRRVAALTTETNRAVHALVAVPEEKKPRGTKKVGNRLKLSGKGRRTVKPKGPTAPPELDELQAVSASSGAWEVTGEVKVPSIGGPWHMNPVAKLEVRSGPRPVVKWAELVAVSNCEVVDGVLRFTPGARRAVFKGVTDVSTQSTRAALTSLVVELQESKESIA</sequence>
<dbReference type="GO" id="GO:0016987">
    <property type="term" value="F:sigma factor activity"/>
    <property type="evidence" value="ECO:0007669"/>
    <property type="project" value="UniProtKB-KW"/>
</dbReference>
<dbReference type="GO" id="GO:0003677">
    <property type="term" value="F:DNA binding"/>
    <property type="evidence" value="ECO:0007669"/>
    <property type="project" value="UniProtKB-KW"/>
</dbReference>
<dbReference type="InterPro" id="IPR007630">
    <property type="entry name" value="RNA_pol_sigma70_r4"/>
</dbReference>
<dbReference type="Pfam" id="PF04542">
    <property type="entry name" value="Sigma70_r2"/>
    <property type="match status" value="1"/>
</dbReference>
<dbReference type="InterPro" id="IPR050239">
    <property type="entry name" value="Sigma-70_RNA_pol_init_factors"/>
</dbReference>
<reference evidence="8" key="1">
    <citation type="submission" date="2016-10" db="EMBL/GenBank/DDBJ databases">
        <authorList>
            <person name="Varghese N."/>
            <person name="Submissions S."/>
        </authorList>
    </citation>
    <scope>NUCLEOTIDE SEQUENCE [LARGE SCALE GENOMIC DNA]</scope>
    <source>
        <strain evidence="8">CGMCC 4.6825</strain>
    </source>
</reference>
<protein>
    <submittedName>
        <fullName evidence="7">RNA polymerase primary sigma factor</fullName>
    </submittedName>
</protein>
<dbReference type="PRINTS" id="PR00046">
    <property type="entry name" value="SIGMA70FCT"/>
</dbReference>
<dbReference type="InterPro" id="IPR014284">
    <property type="entry name" value="RNA_pol_sigma-70_dom"/>
</dbReference>
<keyword evidence="3" id="KW-0238">DNA-binding</keyword>
<dbReference type="GO" id="GO:0006352">
    <property type="term" value="P:DNA-templated transcription initiation"/>
    <property type="evidence" value="ECO:0007669"/>
    <property type="project" value="InterPro"/>
</dbReference>
<name>A0A1H9QB26_9ACTN</name>
<gene>
    <name evidence="7" type="ORF">SAMN05421870_102547</name>
</gene>
<evidence type="ECO:0000256" key="3">
    <source>
        <dbReference type="ARBA" id="ARBA00023125"/>
    </source>
</evidence>
<evidence type="ECO:0000256" key="1">
    <source>
        <dbReference type="ARBA" id="ARBA00023015"/>
    </source>
</evidence>
<keyword evidence="4" id="KW-0804">Transcription</keyword>
<dbReference type="PROSITE" id="PS00716">
    <property type="entry name" value="SIGMA70_2"/>
    <property type="match status" value="1"/>
</dbReference>
<dbReference type="RefSeq" id="WP_079171729.1">
    <property type="nucleotide sequence ID" value="NZ_FOGO01000002.1"/>
</dbReference>
<feature type="compositionally biased region" description="Basic residues" evidence="5">
    <location>
        <begin position="446"/>
        <end position="458"/>
    </location>
</feature>
<dbReference type="Proteomes" id="UP000182841">
    <property type="component" value="Unassembled WGS sequence"/>
</dbReference>
<dbReference type="SUPFAM" id="SSF88659">
    <property type="entry name" value="Sigma3 and sigma4 domains of RNA polymerase sigma factors"/>
    <property type="match status" value="1"/>
</dbReference>
<evidence type="ECO:0000313" key="8">
    <source>
        <dbReference type="Proteomes" id="UP000182841"/>
    </source>
</evidence>
<feature type="region of interest" description="Disordered" evidence="5">
    <location>
        <begin position="543"/>
        <end position="568"/>
    </location>
</feature>
<dbReference type="NCBIfam" id="TIGR02937">
    <property type="entry name" value="sigma70-ECF"/>
    <property type="match status" value="1"/>
</dbReference>
<feature type="domain" description="RNA polymerase sigma-70" evidence="6">
    <location>
        <begin position="387"/>
        <end position="413"/>
    </location>
</feature>
<dbReference type="AlphaFoldDB" id="A0A1H9QB26"/>
<proteinExistence type="predicted"/>
<evidence type="ECO:0000259" key="6">
    <source>
        <dbReference type="PROSITE" id="PS00716"/>
    </source>
</evidence>
<feature type="region of interest" description="Disordered" evidence="5">
    <location>
        <begin position="64"/>
        <end position="121"/>
    </location>
</feature>
<dbReference type="InterPro" id="IPR036388">
    <property type="entry name" value="WH-like_DNA-bd_sf"/>
</dbReference>
<keyword evidence="8" id="KW-1185">Reference proteome</keyword>
<dbReference type="InterPro" id="IPR000943">
    <property type="entry name" value="RNA_pol_sigma70"/>
</dbReference>
<keyword evidence="1" id="KW-0805">Transcription regulation</keyword>
<dbReference type="EMBL" id="FOGO01000002">
    <property type="protein sequence ID" value="SER57089.1"/>
    <property type="molecule type" value="Genomic_DNA"/>
</dbReference>
<dbReference type="SUPFAM" id="SSF88946">
    <property type="entry name" value="Sigma2 domain of RNA polymerase sigma factors"/>
    <property type="match status" value="1"/>
</dbReference>